<organism evidence="5">
    <name type="scientific">uncultured spirochete</name>
    <dbReference type="NCBI Taxonomy" id="156406"/>
    <lineage>
        <taxon>Bacteria</taxon>
        <taxon>Pseudomonadati</taxon>
        <taxon>Spirochaetota</taxon>
        <taxon>Spirochaetia</taxon>
        <taxon>Spirochaetales</taxon>
        <taxon>environmental samples</taxon>
    </lineage>
</organism>
<keyword evidence="5" id="KW-0808">Transferase</keyword>
<evidence type="ECO:0000256" key="1">
    <source>
        <dbReference type="ARBA" id="ARBA00001933"/>
    </source>
</evidence>
<dbReference type="Gene3D" id="3.40.640.10">
    <property type="entry name" value="Type I PLP-dependent aspartate aminotransferase-like (Major domain)"/>
    <property type="match status" value="1"/>
</dbReference>
<accession>A0A3P3XHZ0</accession>
<dbReference type="GO" id="GO:0008483">
    <property type="term" value="F:transaminase activity"/>
    <property type="evidence" value="ECO:0007669"/>
    <property type="project" value="UniProtKB-KW"/>
</dbReference>
<keyword evidence="2 3" id="KW-0663">Pyridoxal phosphate</keyword>
<evidence type="ECO:0000256" key="2">
    <source>
        <dbReference type="ARBA" id="ARBA00022898"/>
    </source>
</evidence>
<dbReference type="Pfam" id="PF00202">
    <property type="entry name" value="Aminotran_3"/>
    <property type="match status" value="1"/>
</dbReference>
<dbReference type="EC" id="2.6.1.-" evidence="5"/>
<comment type="similarity">
    <text evidence="3">Belongs to the class-III pyridoxal-phosphate-dependent aminotransferase family.</text>
</comment>
<dbReference type="InterPro" id="IPR015421">
    <property type="entry name" value="PyrdxlP-dep_Trfase_major"/>
</dbReference>
<dbReference type="EMBL" id="FWDM01000014">
    <property type="protein sequence ID" value="SLM11728.1"/>
    <property type="molecule type" value="Genomic_DNA"/>
</dbReference>
<evidence type="ECO:0000256" key="3">
    <source>
        <dbReference type="RuleBase" id="RU003560"/>
    </source>
</evidence>
<sequence length="450" mass="49292">MSGEMGNGPGEQSEGPSKAKQGQSRAEKRFETSIAYFERAAKVIPGGIYGSKSPGFLVPGHFPYYLSHAKGSRIVDVDGNEFIDYLCGYGSQIVGYGNPAVDEPALAQARKGDLLNQPHPVMVELAERLIGLVDGMDWAVFVKNGTDATTLATSIARADTGKQIIIAAEGAYHGAANWCSTNVFPVFTLAEQRDVRYFPYNDVAALEALFRQHREKIACVILTPYHHPTYKPQQLPTPEFIATVERLCHSEGAYFIMDDIRANFRLSMKGSHSFFGAHPDMITMGKALANGYPLSVLLGTEGLKKTASSFFITGTYWMSAVPMIAAMATLDEMERLGGTERLAQLGRMLKEGLESLGREAGFSARISGPPAIPYLTFDEDPDLFLNQRFCAAMADRGVFMHPHHNWFISLAHTEADIAQTLEAAKGAFAQLRDSRKPVTLHQSFTQGSEH</sequence>
<dbReference type="InterPro" id="IPR005814">
    <property type="entry name" value="Aminotrans_3"/>
</dbReference>
<keyword evidence="5" id="KW-0032">Aminotransferase</keyword>
<reference evidence="5" key="1">
    <citation type="submission" date="2017-02" db="EMBL/GenBank/DDBJ databases">
        <authorList>
            <person name="Regsiter A."/>
            <person name="William W."/>
        </authorList>
    </citation>
    <scope>NUCLEOTIDE SEQUENCE</scope>
    <source>
        <strain evidence="5">Bib</strain>
    </source>
</reference>
<name>A0A3P3XHZ0_9SPIR</name>
<gene>
    <name evidence="5" type="primary">fumI</name>
    <name evidence="5" type="ORF">SPIROBIBN47_210052</name>
</gene>
<proteinExistence type="inferred from homology"/>
<dbReference type="GO" id="GO:0030170">
    <property type="term" value="F:pyridoxal phosphate binding"/>
    <property type="evidence" value="ECO:0007669"/>
    <property type="project" value="InterPro"/>
</dbReference>
<feature type="region of interest" description="Disordered" evidence="4">
    <location>
        <begin position="1"/>
        <end position="25"/>
    </location>
</feature>
<protein>
    <submittedName>
        <fullName evidence="5">Aminopentol aminotransferase</fullName>
        <ecNumber evidence="5">2.6.1.-</ecNumber>
    </submittedName>
</protein>
<dbReference type="InterPro" id="IPR015422">
    <property type="entry name" value="PyrdxlP-dep_Trfase_small"/>
</dbReference>
<dbReference type="SUPFAM" id="SSF53383">
    <property type="entry name" value="PLP-dependent transferases"/>
    <property type="match status" value="1"/>
</dbReference>
<dbReference type="PANTHER" id="PTHR43713">
    <property type="entry name" value="GLUTAMATE-1-SEMIALDEHYDE 2,1-AMINOMUTASE"/>
    <property type="match status" value="1"/>
</dbReference>
<evidence type="ECO:0000313" key="5">
    <source>
        <dbReference type="EMBL" id="SLM11728.1"/>
    </source>
</evidence>
<dbReference type="AlphaFoldDB" id="A0A3P3XHZ0"/>
<comment type="cofactor">
    <cofactor evidence="1">
        <name>pyridoxal 5'-phosphate</name>
        <dbReference type="ChEBI" id="CHEBI:597326"/>
    </cofactor>
</comment>
<dbReference type="PANTHER" id="PTHR43713:SF3">
    <property type="entry name" value="GLUTAMATE-1-SEMIALDEHYDE 2,1-AMINOMUTASE 1, CHLOROPLASTIC-RELATED"/>
    <property type="match status" value="1"/>
</dbReference>
<evidence type="ECO:0000256" key="4">
    <source>
        <dbReference type="SAM" id="MobiDB-lite"/>
    </source>
</evidence>
<dbReference type="Gene3D" id="3.90.1150.10">
    <property type="entry name" value="Aspartate Aminotransferase, domain 1"/>
    <property type="match status" value="1"/>
</dbReference>
<dbReference type="InterPro" id="IPR015424">
    <property type="entry name" value="PyrdxlP-dep_Trfase"/>
</dbReference>